<dbReference type="PANTHER" id="PTHR45834">
    <property type="entry name" value="RHO GUANINE NUCLEOTIDE EXCHANGE FACTOR 9-RELATED"/>
    <property type="match status" value="1"/>
</dbReference>
<dbReference type="Gene3D" id="1.10.840.10">
    <property type="entry name" value="Ras guanine-nucleotide exchange factors catalytic domain"/>
    <property type="match status" value="1"/>
</dbReference>
<evidence type="ECO:0000256" key="3">
    <source>
        <dbReference type="SAM" id="MobiDB-lite"/>
    </source>
</evidence>
<feature type="compositionally biased region" description="Low complexity" evidence="3">
    <location>
        <begin position="198"/>
        <end position="211"/>
    </location>
</feature>
<dbReference type="Gene3D" id="2.30.29.30">
    <property type="entry name" value="Pleckstrin-homology domain (PH domain)/Phosphotyrosine-binding domain (PTB)"/>
    <property type="match status" value="1"/>
</dbReference>
<dbReference type="PROSITE" id="PS50212">
    <property type="entry name" value="RASGEF_NTER"/>
    <property type="match status" value="1"/>
</dbReference>
<dbReference type="SUPFAM" id="SSF48065">
    <property type="entry name" value="DBL homology domain (DH-domain)"/>
    <property type="match status" value="1"/>
</dbReference>
<dbReference type="SMART" id="SM00229">
    <property type="entry name" value="RasGEFN"/>
    <property type="match status" value="1"/>
</dbReference>
<dbReference type="Gene3D" id="1.20.870.10">
    <property type="entry name" value="Son of sevenless (SoS) protein Chain: S domain 1"/>
    <property type="match status" value="2"/>
</dbReference>
<feature type="compositionally biased region" description="Polar residues" evidence="3">
    <location>
        <begin position="408"/>
        <end position="422"/>
    </location>
</feature>
<evidence type="ECO:0000256" key="2">
    <source>
        <dbReference type="PROSITE-ProRule" id="PRU00135"/>
    </source>
</evidence>
<dbReference type="SMART" id="SM00147">
    <property type="entry name" value="RasGEF"/>
    <property type="match status" value="1"/>
</dbReference>
<dbReference type="Pfam" id="PF22697">
    <property type="entry name" value="SOS1_NGEF_PH"/>
    <property type="match status" value="1"/>
</dbReference>
<feature type="region of interest" description="Disordered" evidence="3">
    <location>
        <begin position="86"/>
        <end position="224"/>
    </location>
</feature>
<keyword evidence="8" id="KW-1185">Reference proteome</keyword>
<dbReference type="SUPFAM" id="SSF47113">
    <property type="entry name" value="Histone-fold"/>
    <property type="match status" value="1"/>
</dbReference>
<feature type="compositionally biased region" description="Polar residues" evidence="3">
    <location>
        <begin position="336"/>
        <end position="350"/>
    </location>
</feature>
<dbReference type="InterPro" id="IPR001849">
    <property type="entry name" value="PH_domain"/>
</dbReference>
<dbReference type="InterPro" id="IPR000219">
    <property type="entry name" value="DH_dom"/>
</dbReference>
<dbReference type="Gene3D" id="1.20.900.10">
    <property type="entry name" value="Dbl homology (DH) domain"/>
    <property type="match status" value="1"/>
</dbReference>
<dbReference type="PROSITE" id="PS50010">
    <property type="entry name" value="DH_2"/>
    <property type="match status" value="1"/>
</dbReference>
<dbReference type="InterPro" id="IPR001895">
    <property type="entry name" value="RASGEF_cat_dom"/>
</dbReference>
<dbReference type="InterPro" id="IPR009072">
    <property type="entry name" value="Histone-fold"/>
</dbReference>
<dbReference type="SMART" id="SM00325">
    <property type="entry name" value="RhoGEF"/>
    <property type="match status" value="1"/>
</dbReference>
<protein>
    <recommendedName>
        <fullName evidence="9">Son of sevenless homolog 2</fullName>
    </recommendedName>
</protein>
<dbReference type="CDD" id="cd01261">
    <property type="entry name" value="PH_SOS"/>
    <property type="match status" value="1"/>
</dbReference>
<feature type="compositionally biased region" description="Pro residues" evidence="3">
    <location>
        <begin position="1253"/>
        <end position="1265"/>
    </location>
</feature>
<dbReference type="Pfam" id="PF00618">
    <property type="entry name" value="RasGEF_N"/>
    <property type="match status" value="1"/>
</dbReference>
<feature type="compositionally biased region" description="Polar residues" evidence="3">
    <location>
        <begin position="360"/>
        <end position="374"/>
    </location>
</feature>
<feature type="compositionally biased region" description="Basic and acidic residues" evidence="3">
    <location>
        <begin position="169"/>
        <end position="197"/>
    </location>
</feature>
<evidence type="ECO:0000256" key="1">
    <source>
        <dbReference type="ARBA" id="ARBA00022658"/>
    </source>
</evidence>
<evidence type="ECO:0000259" key="6">
    <source>
        <dbReference type="PROSITE" id="PS50212"/>
    </source>
</evidence>
<organism evidence="7 8">
    <name type="scientific">Phrynosoma platyrhinos</name>
    <name type="common">Desert horned lizard</name>
    <dbReference type="NCBI Taxonomy" id="52577"/>
    <lineage>
        <taxon>Eukaryota</taxon>
        <taxon>Metazoa</taxon>
        <taxon>Chordata</taxon>
        <taxon>Craniata</taxon>
        <taxon>Vertebrata</taxon>
        <taxon>Euteleostomi</taxon>
        <taxon>Lepidosauria</taxon>
        <taxon>Squamata</taxon>
        <taxon>Bifurcata</taxon>
        <taxon>Unidentata</taxon>
        <taxon>Episquamata</taxon>
        <taxon>Toxicofera</taxon>
        <taxon>Iguania</taxon>
        <taxon>Phrynosomatidae</taxon>
        <taxon>Phrynosomatinae</taxon>
        <taxon>Phrynosoma</taxon>
    </lineage>
</organism>
<feature type="compositionally biased region" description="Polar residues" evidence="3">
    <location>
        <begin position="312"/>
        <end position="326"/>
    </location>
</feature>
<reference evidence="7 8" key="1">
    <citation type="journal article" date="2022" name="Gigascience">
        <title>A chromosome-level genome assembly and annotation of the desert horned lizard, Phrynosoma platyrhinos, provides insight into chromosomal rearrangements among reptiles.</title>
        <authorList>
            <person name="Koochekian N."/>
            <person name="Ascanio A."/>
            <person name="Farleigh K."/>
            <person name="Card D.C."/>
            <person name="Schield D.R."/>
            <person name="Castoe T.A."/>
            <person name="Jezkova T."/>
        </authorList>
    </citation>
    <scope>NUCLEOTIDE SEQUENCE [LARGE SCALE GENOMIC DNA]</scope>
    <source>
        <strain evidence="7">NK-2021</strain>
    </source>
</reference>
<accession>A0ABQ7SS99</accession>
<feature type="compositionally biased region" description="Basic and acidic residues" evidence="3">
    <location>
        <begin position="22"/>
        <end position="35"/>
    </location>
</feature>
<evidence type="ECO:0000259" key="4">
    <source>
        <dbReference type="PROSITE" id="PS50003"/>
    </source>
</evidence>
<dbReference type="InterPro" id="IPR023578">
    <property type="entry name" value="Ras_GEF_dom_sf"/>
</dbReference>
<feature type="region of interest" description="Disordered" evidence="3">
    <location>
        <begin position="1220"/>
        <end position="1410"/>
    </location>
</feature>
<evidence type="ECO:0000313" key="7">
    <source>
        <dbReference type="EMBL" id="KAH0620214.1"/>
    </source>
</evidence>
<feature type="compositionally biased region" description="Polar residues" evidence="3">
    <location>
        <begin position="384"/>
        <end position="398"/>
    </location>
</feature>
<dbReference type="InterPro" id="IPR036964">
    <property type="entry name" value="RASGEF_cat_dom_sf"/>
</dbReference>
<keyword evidence="1 2" id="KW-0344">Guanine-nucleotide releasing factor</keyword>
<dbReference type="EMBL" id="JAIPUX010003289">
    <property type="protein sequence ID" value="KAH0620214.1"/>
    <property type="molecule type" value="Genomic_DNA"/>
</dbReference>
<feature type="compositionally biased region" description="Polar residues" evidence="3">
    <location>
        <begin position="432"/>
        <end position="446"/>
    </location>
</feature>
<dbReference type="SMART" id="SM00233">
    <property type="entry name" value="PH"/>
    <property type="match status" value="1"/>
</dbReference>
<dbReference type="PROSITE" id="PS50003">
    <property type="entry name" value="PH_DOMAIN"/>
    <property type="match status" value="1"/>
</dbReference>
<dbReference type="InterPro" id="IPR011993">
    <property type="entry name" value="PH-like_dom_sf"/>
</dbReference>
<dbReference type="SUPFAM" id="SSF50729">
    <property type="entry name" value="PH domain-like"/>
    <property type="match status" value="1"/>
</dbReference>
<comment type="caution">
    <text evidence="7">The sequence shown here is derived from an EMBL/GenBank/DDBJ whole genome shotgun (WGS) entry which is preliminary data.</text>
</comment>
<feature type="region of interest" description="Disordered" evidence="3">
    <location>
        <begin position="297"/>
        <end position="464"/>
    </location>
</feature>
<dbReference type="InterPro" id="IPR000651">
    <property type="entry name" value="Ras-like_Gua-exchang_fac_N"/>
</dbReference>
<feature type="region of interest" description="Disordered" evidence="3">
    <location>
        <begin position="1094"/>
        <end position="1175"/>
    </location>
</feature>
<feature type="compositionally biased region" description="Pro residues" evidence="3">
    <location>
        <begin position="1281"/>
        <end position="1302"/>
    </location>
</feature>
<dbReference type="CDD" id="cd22915">
    <property type="entry name" value="HFD_SOS1_rpt2"/>
    <property type="match status" value="1"/>
</dbReference>
<dbReference type="Proteomes" id="UP000826234">
    <property type="component" value="Unassembled WGS sequence"/>
</dbReference>
<evidence type="ECO:0000313" key="8">
    <source>
        <dbReference type="Proteomes" id="UP000826234"/>
    </source>
</evidence>
<dbReference type="Pfam" id="PF00621">
    <property type="entry name" value="RhoGEF"/>
    <property type="match status" value="1"/>
</dbReference>
<dbReference type="InterPro" id="IPR053086">
    <property type="entry name" value="RhoGEF_domain"/>
</dbReference>
<evidence type="ECO:0008006" key="9">
    <source>
        <dbReference type="Google" id="ProtNLM"/>
    </source>
</evidence>
<feature type="region of interest" description="Disordered" evidence="3">
    <location>
        <begin position="1"/>
        <end position="47"/>
    </location>
</feature>
<feature type="domain" description="DH" evidence="5">
    <location>
        <begin position="582"/>
        <end position="642"/>
    </location>
</feature>
<name>A0ABQ7SS99_PHRPL</name>
<feature type="compositionally biased region" description="Polar residues" evidence="3">
    <location>
        <begin position="87"/>
        <end position="102"/>
    </location>
</feature>
<dbReference type="InterPro" id="IPR055251">
    <property type="entry name" value="SOS1_NGEF_PH"/>
</dbReference>
<feature type="domain" description="N-terminal Ras-GEF" evidence="6">
    <location>
        <begin position="936"/>
        <end position="1056"/>
    </location>
</feature>
<feature type="compositionally biased region" description="Polar residues" evidence="3">
    <location>
        <begin position="156"/>
        <end position="168"/>
    </location>
</feature>
<gene>
    <name evidence="7" type="ORF">JD844_020261</name>
</gene>
<dbReference type="SUPFAM" id="SSF48366">
    <property type="entry name" value="Ras GEF"/>
    <property type="match status" value="2"/>
</dbReference>
<dbReference type="CDD" id="cd06224">
    <property type="entry name" value="REM"/>
    <property type="match status" value="1"/>
</dbReference>
<feature type="compositionally biased region" description="Low complexity" evidence="3">
    <location>
        <begin position="122"/>
        <end position="135"/>
    </location>
</feature>
<dbReference type="InterPro" id="IPR035899">
    <property type="entry name" value="DBL_dom_sf"/>
</dbReference>
<dbReference type="Gene3D" id="1.10.20.10">
    <property type="entry name" value="Histone, subunit A"/>
    <property type="match status" value="2"/>
</dbReference>
<sequence>MDDSEPPLDQEIPGNEEMLDAEEQKCNNEINEDHSGMNQLQESGDAAPVMEQRTIHRNVSGKDIQNQSLQTGSEISIFRRKEVRDCGQQTDICGSATDSITSLRKESRSSNPPILGQESHHSSQQSIIQQEGQSQTSFRVRSDQMIFPDEPEPTAVQDSGYESEQVECQESRRGSHLLQNRDFHHGNQGTEKLESRKSSQQSISQFQKMSQDPTMKNADTTEETPFFNKKTGAYVVSRHQQTSIIWGPETFAEILRPFKESAKRSEKGREMLEEGPAIISQDTEITHPLVIESHHSILQSEGKQSRKPSQPPTVQGSRHTIQQTEGQESRKPSQPPTAQGSRHTIQQTEGQESKKPSQPPTVQGSRHTIQQTEGQESRKPSQPPTAQGSRHTIQQTEGQESRRPSQPPTVQGSRHTIQQTEGQESRKPSQPPTAQGSRHTIQQTEGQESRKPSQPPTVQQQVHPNLSAKEDSLYYIEELILQLLNKLCVAQPRTFQDVEEVLGYKIDYHVSLYIVAVLEYISADILKLAGNYVFNIRHFEISQQDIKVSMCADKVLMDMFDQDDIGLFSLCEEEPSSSGELNYYDLVRSEIADERQYLRELNLIIKVFREAFLSNRKLFTPNDIDMIFSNITDIHELTVKLLGLIEDTVEMTDESSPHPLEQAFDPYETLSQDILSPQYHEHFNNLMAKPAVALHFQQLQECSEDEEDCECLKQAITALLNLQCSMERIYNKHSPRRRPGEPVFWFYSHQVRSKHLAIKKMNEIQKNIDGWEGKDIGQCCNEFIMEGTLFRVGAKHERHVFLFDGLMISCKANHGQSRLPGYSNAEYRLKEKIIMRKVHIVDKDDTCEYKNAFELVPKDESSVIFAAKSAEEKNNWMSALISLQYRSTLDRMLDAVLLQEENEQPLRLPSPSVYRFAVEDSEENIVFEDNLQSRNGIPLIKGGTVVKLIERLTYHMYADPNFVRTFLTTYRSFCKPQELLSLLIERFEIPEPEPTEADRLAIEKGEQPISADLKRFRKEYIQPVQLRQGKGLINFSKRRKVAEITGEIQQYQNQPYCLQVEPEIRRFFENLNPMGNTPEKEFTDYLFNKSQEIEPRNCKQPSRYPRKTTYSLKSPGIRPNAGRHGSTSGTLRGHPTPLEKEPYKISFSRITEAEQESAASAPTSPVVPSTPPVSASSDVSVFLDIDLNSSYGSNNSIFAPVLLPQSKTFFSSCGSLHKLSEEPLVPPPLPPRKKLDQDSSNSKGGSKSEEDPPAIPPRQPPPPKIQPRVPAYTSPLDQPLQSPPPPPPRDPLPDTPPPVPLRPPEHFVNCSFHLQQPPLGRFQRDPDWLREASTCPSSPNTPPSTPSPRILRRWCGLNPNPNNHEPPPPVPPRHNSSPQLPKLPPKTYKRDFSHPPLHRHSLLENAETPQ</sequence>
<feature type="domain" description="PH" evidence="4">
    <location>
        <begin position="782"/>
        <end position="885"/>
    </location>
</feature>
<evidence type="ECO:0000259" key="5">
    <source>
        <dbReference type="PROSITE" id="PS50010"/>
    </source>
</evidence>
<feature type="compositionally biased region" description="Low complexity" evidence="3">
    <location>
        <begin position="1266"/>
        <end position="1280"/>
    </location>
</feature>
<feature type="compositionally biased region" description="Low complexity" evidence="3">
    <location>
        <begin position="1157"/>
        <end position="1175"/>
    </location>
</feature>
<proteinExistence type="predicted"/>
<dbReference type="Gene3D" id="6.10.250.3060">
    <property type="match status" value="1"/>
</dbReference>
<dbReference type="PANTHER" id="PTHR45834:SF3">
    <property type="entry name" value="RHO GUANINE NUCLEOTIDE EXCHANGE FACTOR 3, ISOFORM L"/>
    <property type="match status" value="1"/>
</dbReference>